<keyword evidence="6" id="KW-1185">Reference proteome</keyword>
<proteinExistence type="predicted"/>
<evidence type="ECO:0000313" key="5">
    <source>
        <dbReference type="EMBL" id="ADW68264.1"/>
    </source>
</evidence>
<dbReference type="STRING" id="1198114.AciX9_1201"/>
<protein>
    <submittedName>
        <fullName evidence="5">Uncharacterized protein</fullName>
    </submittedName>
</protein>
<dbReference type="AlphaFoldDB" id="E8X4D7"/>
<evidence type="ECO:0000313" key="6">
    <source>
        <dbReference type="Proteomes" id="UP000000343"/>
    </source>
</evidence>
<dbReference type="InterPro" id="IPR011990">
    <property type="entry name" value="TPR-like_helical_dom_sf"/>
</dbReference>
<dbReference type="eggNOG" id="COG0457">
    <property type="taxonomic scope" value="Bacteria"/>
</dbReference>
<dbReference type="Gene3D" id="1.25.40.10">
    <property type="entry name" value="Tetratricopeptide repeat domain"/>
    <property type="match status" value="2"/>
</dbReference>
<dbReference type="InterPro" id="IPR019734">
    <property type="entry name" value="TPR_rpt"/>
</dbReference>
<dbReference type="KEGG" id="acm:AciX9_1201"/>
<keyword evidence="1" id="KW-0677">Repeat</keyword>
<keyword evidence="2 3" id="KW-0802">TPR repeat</keyword>
<name>E8X4D7_GRATM</name>
<dbReference type="PANTHER" id="PTHR44858">
    <property type="entry name" value="TETRATRICOPEPTIDE REPEAT PROTEIN 6"/>
    <property type="match status" value="1"/>
</dbReference>
<keyword evidence="4" id="KW-0812">Transmembrane</keyword>
<evidence type="ECO:0000256" key="1">
    <source>
        <dbReference type="ARBA" id="ARBA00022737"/>
    </source>
</evidence>
<accession>E8X4D7</accession>
<keyword evidence="4" id="KW-1133">Transmembrane helix</keyword>
<dbReference type="HOGENOM" id="CLU_606460_0_0_0"/>
<dbReference type="PROSITE" id="PS50005">
    <property type="entry name" value="TPR"/>
    <property type="match status" value="1"/>
</dbReference>
<organism evidence="6">
    <name type="scientific">Granulicella tundricola (strain ATCC BAA-1859 / DSM 23138 / MP5ACTX9)</name>
    <dbReference type="NCBI Taxonomy" id="1198114"/>
    <lineage>
        <taxon>Bacteria</taxon>
        <taxon>Pseudomonadati</taxon>
        <taxon>Acidobacteriota</taxon>
        <taxon>Terriglobia</taxon>
        <taxon>Terriglobales</taxon>
        <taxon>Acidobacteriaceae</taxon>
        <taxon>Granulicella</taxon>
    </lineage>
</organism>
<dbReference type="InterPro" id="IPR050498">
    <property type="entry name" value="Ycf3"/>
</dbReference>
<dbReference type="PaxDb" id="1198114-AciX9_1201"/>
<dbReference type="PANTHER" id="PTHR44858:SF1">
    <property type="entry name" value="UDP-N-ACETYLGLUCOSAMINE--PEPTIDE N-ACETYLGLUCOSAMINYLTRANSFERASE SPINDLY-RELATED"/>
    <property type="match status" value="1"/>
</dbReference>
<feature type="repeat" description="TPR" evidence="3">
    <location>
        <begin position="296"/>
        <end position="329"/>
    </location>
</feature>
<dbReference type="Proteomes" id="UP000000343">
    <property type="component" value="Chromosome"/>
</dbReference>
<gene>
    <name evidence="5" type="ordered locus">AciX9_1201</name>
</gene>
<keyword evidence="4" id="KW-0472">Membrane</keyword>
<dbReference type="SUPFAM" id="SSF48452">
    <property type="entry name" value="TPR-like"/>
    <property type="match status" value="1"/>
</dbReference>
<feature type="transmembrane region" description="Helical" evidence="4">
    <location>
        <begin position="126"/>
        <end position="148"/>
    </location>
</feature>
<evidence type="ECO:0000256" key="2">
    <source>
        <dbReference type="ARBA" id="ARBA00022803"/>
    </source>
</evidence>
<sequence>MTYAHNDILNGWKEIAQYVARDIRTVERWEKQRGLPVRRVPGAGRATVFARISELELWLHSSNLAETEPLIALEDQTHSRPTALAIAELPTLSEAATSPTIDSPAPPVLYQPVRPDPAASLIHHKYFIPAMALILGSVFAIFITQPLARRAAAHTPPPAHGISAVSASPAGPVRQSQVPGVDALYLRGTFFFEQRTPDTLNRALQHFTAAIEKDPTYAPAYVGLANTYNLLREYSVVPDEIAFPKALEADEKAIALDPSLPQAHASLGFVKYFWSVDAPAAEREFQTALALDPSLVLAHHWYGSVLTHEGRYTEALRELDTAQRLQPSSSAIFTSRALAFGLSGHRDEARAMLEEHLSQDHNREDHNSSTTHIVLGILDMMEPHDVPGFLHEWRRGAERRQDSESLDLVNKAEAAYHHGGEPLMWQIMLAAEQKQHSYSTARTVRMADSEVLLGRPDQALADLDDLMHRHDRAIISIFVDPMLFPLQKDPRFVNLRAELRLPPGN</sequence>
<evidence type="ECO:0000256" key="4">
    <source>
        <dbReference type="SAM" id="Phobius"/>
    </source>
</evidence>
<dbReference type="EMBL" id="CP002480">
    <property type="protein sequence ID" value="ADW68264.1"/>
    <property type="molecule type" value="Genomic_DNA"/>
</dbReference>
<reference evidence="6" key="1">
    <citation type="submission" date="2011-01" db="EMBL/GenBank/DDBJ databases">
        <title>Complete sequence of chromosome of Acidobacterium sp. MP5ACTX9.</title>
        <authorList>
            <consortium name="US DOE Joint Genome Institute"/>
            <person name="Lucas S."/>
            <person name="Copeland A."/>
            <person name="Lapidus A."/>
            <person name="Cheng J.-F."/>
            <person name="Goodwin L."/>
            <person name="Pitluck S."/>
            <person name="Teshima H."/>
            <person name="Detter J.C."/>
            <person name="Han C."/>
            <person name="Tapia R."/>
            <person name="Land M."/>
            <person name="Hauser L."/>
            <person name="Kyrpides N."/>
            <person name="Ivanova N."/>
            <person name="Ovchinnikova G."/>
            <person name="Pagani I."/>
            <person name="Rawat S.R."/>
            <person name="Mannisto M."/>
            <person name="Haggblom M.M."/>
            <person name="Woyke T."/>
        </authorList>
    </citation>
    <scope>NUCLEOTIDE SEQUENCE [LARGE SCALE GENOMIC DNA]</scope>
    <source>
        <strain evidence="6">MP5ACTX9</strain>
    </source>
</reference>
<evidence type="ECO:0000256" key="3">
    <source>
        <dbReference type="PROSITE-ProRule" id="PRU00339"/>
    </source>
</evidence>